<dbReference type="InterPro" id="IPR044067">
    <property type="entry name" value="PCV_3C_PRO"/>
</dbReference>
<evidence type="ECO:0000256" key="1">
    <source>
        <dbReference type="ARBA" id="ARBA00020936"/>
    </source>
</evidence>
<dbReference type="GO" id="GO:0003723">
    <property type="term" value="F:RNA binding"/>
    <property type="evidence" value="ECO:0007669"/>
    <property type="project" value="InterPro"/>
</dbReference>
<evidence type="ECO:0000256" key="8">
    <source>
        <dbReference type="ARBA" id="ARBA00022801"/>
    </source>
</evidence>
<keyword evidence="4" id="KW-0808">Transferase</keyword>
<keyword evidence="8" id="KW-0378">Hydrolase</keyword>
<protein>
    <recommendedName>
        <fullName evidence="1">RNA1 polyprotein</fullName>
    </recommendedName>
</protein>
<dbReference type="InterPro" id="IPR007094">
    <property type="entry name" value="RNA-dir_pol_PSvirus"/>
</dbReference>
<evidence type="ECO:0000313" key="17">
    <source>
        <dbReference type="EMBL" id="APP18148.1"/>
    </source>
</evidence>
<feature type="domain" description="SF3 helicase" evidence="15">
    <location>
        <begin position="367"/>
        <end position="534"/>
    </location>
</feature>
<dbReference type="EMBL" id="KX132808">
    <property type="protein sequence ID" value="APP18148.1"/>
    <property type="molecule type" value="Genomic_RNA"/>
</dbReference>
<keyword evidence="10" id="KW-0067">ATP-binding</keyword>
<evidence type="ECO:0000256" key="10">
    <source>
        <dbReference type="ARBA" id="ARBA00022840"/>
    </source>
</evidence>
<dbReference type="InterPro" id="IPR043504">
    <property type="entry name" value="Peptidase_S1_PA_chymotrypsin"/>
</dbReference>
<keyword evidence="3" id="KW-0645">Protease</keyword>
<dbReference type="Gene3D" id="2.40.10.10">
    <property type="entry name" value="Trypsin-like serine proteases"/>
    <property type="match status" value="1"/>
</dbReference>
<feature type="transmembrane region" description="Helical" evidence="13">
    <location>
        <begin position="134"/>
        <end position="157"/>
    </location>
</feature>
<keyword evidence="9" id="KW-0788">Thiol protease</keyword>
<keyword evidence="12 13" id="KW-1133">Transmembrane helix</keyword>
<accession>A0A1L5SM83</accession>
<evidence type="ECO:0000256" key="3">
    <source>
        <dbReference type="ARBA" id="ARBA00022670"/>
    </source>
</evidence>
<dbReference type="InterPro" id="IPR014759">
    <property type="entry name" value="Helicase_SF3_ssRNA_vir"/>
</dbReference>
<evidence type="ECO:0000256" key="2">
    <source>
        <dbReference type="ARBA" id="ARBA00022484"/>
    </source>
</evidence>
<keyword evidence="2" id="KW-0696">RNA-directed RNA polymerase</keyword>
<evidence type="ECO:0000259" key="16">
    <source>
        <dbReference type="PROSITE" id="PS51874"/>
    </source>
</evidence>
<dbReference type="GO" id="GO:0006508">
    <property type="term" value="P:proteolysis"/>
    <property type="evidence" value="ECO:0007669"/>
    <property type="project" value="UniProtKB-KW"/>
</dbReference>
<evidence type="ECO:0000256" key="12">
    <source>
        <dbReference type="ARBA" id="ARBA00022989"/>
    </source>
</evidence>
<evidence type="ECO:0000256" key="6">
    <source>
        <dbReference type="ARBA" id="ARBA00022695"/>
    </source>
</evidence>
<keyword evidence="5 13" id="KW-0812">Transmembrane</keyword>
<keyword evidence="11" id="KW-0693">Viral RNA replication</keyword>
<keyword evidence="13" id="KW-0472">Membrane</keyword>
<evidence type="ECO:0000256" key="13">
    <source>
        <dbReference type="SAM" id="Phobius"/>
    </source>
</evidence>
<dbReference type="Pfam" id="PF00680">
    <property type="entry name" value="RdRP_1"/>
    <property type="match status" value="1"/>
</dbReference>
<dbReference type="InterPro" id="IPR043502">
    <property type="entry name" value="DNA/RNA_pol_sf"/>
</dbReference>
<dbReference type="PROSITE" id="PS51218">
    <property type="entry name" value="SF3_HELICASE_2"/>
    <property type="match status" value="1"/>
</dbReference>
<dbReference type="GO" id="GO:0005524">
    <property type="term" value="F:ATP binding"/>
    <property type="evidence" value="ECO:0007669"/>
    <property type="project" value="UniProtKB-KW"/>
</dbReference>
<dbReference type="GO" id="GO:0039694">
    <property type="term" value="P:viral RNA genome replication"/>
    <property type="evidence" value="ECO:0007669"/>
    <property type="project" value="InterPro"/>
</dbReference>
<dbReference type="SUPFAM" id="SSF56672">
    <property type="entry name" value="DNA/RNA polymerases"/>
    <property type="match status" value="1"/>
</dbReference>
<evidence type="ECO:0000256" key="11">
    <source>
        <dbReference type="ARBA" id="ARBA00022953"/>
    </source>
</evidence>
<feature type="domain" description="Peptidase C3" evidence="16">
    <location>
        <begin position="870"/>
        <end position="1083"/>
    </location>
</feature>
<feature type="transmembrane region" description="Helical" evidence="13">
    <location>
        <begin position="211"/>
        <end position="231"/>
    </location>
</feature>
<dbReference type="InterPro" id="IPR000605">
    <property type="entry name" value="Helicase_SF3_ssDNA/RNA_vir"/>
</dbReference>
<dbReference type="GO" id="GO:0003724">
    <property type="term" value="F:RNA helicase activity"/>
    <property type="evidence" value="ECO:0007669"/>
    <property type="project" value="InterPro"/>
</dbReference>
<sequence>MSFSKMFSGSNSVTEKCATSSSGSFFSELTASISNFSRTLSNVTKVSSQISSHIEDLKPSVTDAASSFTSTCNSVTKLLDKIMTLIEPFIKAYSFVASMYKSICDMVAKIVASIKDKFTLGFNWVLDKSEDVDVLVIAFLIFAISMLIIVFICPSSVLDGVVQMTHIVFNTVGNFFSALYKLDWLPTWSQKFSMMAQANVLPGESMSHSPLSQVVASLIAFGISTLVFVAVPGRPNGLSNPLSKILYSAGSGAQQCNQLFTLFRNMKDCTSQAFSWVLEIIVDIFGFKNPVLSAISATLSTDLFTWMEEVDAVCDPAHRLENFANPAFTIKLQHLREQALKISAYIATHPVAAFMSHRVTAAIAHLDKIYGENCQHTGVGQYRAEPFMVQWYGASGCGKSTSMRLFINDVLDRMEEPKLNRLYAVSKRDAYWSNYAHQTAILMDDMGALRDGAGQCQDIKDLIDIKSTQPAPLPMAAVEDKGRHFTSRYIFATSNLISAPAQCGLTYPDAFERRRDVLVECRKVGEFNTDAPTSHLEFDVVESKRPHAITHRGLSYDDLLEYVVAKCKVHAEISGKLYGATSGKVAQVDVSPEEIIASMDMLNIQDTKQDAKLPVVVVSEEDRVAYSQELTVEALKYAYQGSLNPAAYFPHDMHKQAIFDVLSESAKETFTRWVNDMLYQGCCNENYRWLIKNIPADYIMHFKSFIYASTINERSFDVQKQLPDGMAHRAIDADVDTLICVEQMPAHVQFLYTAFVRYWCRRKMEQPRQSWVVVCYHSIVDYIKNAWYDLPYILRVLIKAGLILIALNGAFGAVTAFCACWQSNTFPSAEGRGGITNESNSISSRKNKGKSIFARSLLAQAKGDMLEKWASDDGFINEGLKKNLVVLRLGEGVYFRGTYVCSGWVMTVAHAFSSLRDGTTFSIIHAQSISKVQYNAKTARFLKEQDIVLLNVGNPDGPKPDIRKHFPVRDGVCFSKGTQGVCVRAVASKDASQGNLEYLRFNVMMSKGYLEKVTYQMDSSSFKLESQASYEYHMNGENGDCGTLLLLPNVQDKQPCIVGIHCASYDEEAAHKGFVASNATAIFRDQLEDLPTGPVKVAMVRCQLLKDLRARDAALFEEKQVAFVGTLPAEQAATVPHKTTLRRSGLFEAFGPAETAPSIISASDKRGEGFDPYVAGIQKYNETAQNFDEDIARLAYEGLRQAILPVLHSQRVPFGKPVTQNEDVVLNGVDGFDYFDGMELSTSCGYPYNKLGMGTSKREFVEPSGDGDRVQLKRTTPIFDDWEALDVEIRKGNFVELVTTQCAKDERLPLEKVFGKRKTRLFEILPFHYNMLVRKYFLDFSASLMASHNALPCKVGINPGGIEWTLLANGFRAVSDTGFSADYSSFDGRAPIFAFQWFCDLVDDYYGSPPGSPDSNARHVLLMMASCHYTICENKVFRLVGGMPSGFALTVIFNSLLNEFYMRYAFISLLRRPHIAAQAIGCKPSDFNKLFVAVYGDDNLVAVPMELHWYTLPAIAQELEMVNVIIKNGIDKNMDVSSSKMLDLSELTFLSRGFKRHRLGYVQAPLKWVSIIEPMYWIRPSVGCPDALAMLENIDTGVREAFHHGPQVFEKLVTDVQNALKERCFPATTFPTYFELEQDWLVEVTGNPAIGLIKELHIAASAFVPLPPGNTVLNFSDGVHTFADRVSFCSSRTAAAQQWDTTTVLVNCTGAKRPTWVRGPTTWRDFEGLIWPYTMAAIKDHICSIVTKGVTKPHVVFVCGNGYAIGPVCAALYCLSTGQYSSQDVVVRLRTIADVTDLSQYPGGCAKYLLKCADTREEELADTCKIAQAKGETPAYIPQGGFSLGNFRIVQGRIDLQLAQRLPFTVGPYGGWGQHTTRELKLLLKNMEKIYQILVQRESFITLYFDYLSSEQVMLLVDFLRLQGFFPRQSDVDYLLKAFKLSKQRHNKENCHTVYFRKPFLSRKMTMGSKEILSAIAAESLFGMDVSANVLKSRLLHLQKPIKCSSMELAFKIYCVIQGHLSKEVVTHFQRMFQQDLTEGIIEKVILWLTATLSESFPVDLVDVPLGLDNIEIQDKGFSLNPNNINMNACDAILFQLTECYNRSTKKHVFCRYTTASSLVVAYVLAHRHQTIGELPSFYATHPDVLLLTPILTGYKAP</sequence>
<evidence type="ECO:0000256" key="4">
    <source>
        <dbReference type="ARBA" id="ARBA00022679"/>
    </source>
</evidence>
<dbReference type="Gene3D" id="1.20.960.20">
    <property type="match status" value="1"/>
</dbReference>
<dbReference type="PRINTS" id="PR00918">
    <property type="entry name" value="CALICVIRUSNS"/>
</dbReference>
<dbReference type="PROSITE" id="PS50507">
    <property type="entry name" value="RDRP_SSRNA_POS"/>
    <property type="match status" value="1"/>
</dbReference>
<keyword evidence="7" id="KW-0547">Nucleotide-binding</keyword>
<dbReference type="GO" id="GO:0006351">
    <property type="term" value="P:DNA-templated transcription"/>
    <property type="evidence" value="ECO:0007669"/>
    <property type="project" value="InterPro"/>
</dbReference>
<organism evidence="17">
    <name type="scientific">Tomato torrado virus</name>
    <dbReference type="NCBI Taxonomy" id="370833"/>
    <lineage>
        <taxon>Viruses</taxon>
        <taxon>Riboviria</taxon>
        <taxon>Orthornavirae</taxon>
        <taxon>Pisuviricota</taxon>
        <taxon>Pisoniviricetes</taxon>
        <taxon>Picornavirales</taxon>
        <taxon>Secoviridae</taxon>
        <taxon>Torradovirus</taxon>
        <taxon>Torradovirus lycopersici</taxon>
    </lineage>
</organism>
<evidence type="ECO:0000256" key="7">
    <source>
        <dbReference type="ARBA" id="ARBA00022741"/>
    </source>
</evidence>
<dbReference type="GO" id="GO:0003968">
    <property type="term" value="F:RNA-directed RNA polymerase activity"/>
    <property type="evidence" value="ECO:0007669"/>
    <property type="project" value="UniProtKB-KW"/>
</dbReference>
<dbReference type="InterPro" id="IPR004004">
    <property type="entry name" value="Helic/Pol/Pept_Calicivir-typ"/>
</dbReference>
<evidence type="ECO:0000259" key="15">
    <source>
        <dbReference type="PROSITE" id="PS51218"/>
    </source>
</evidence>
<keyword evidence="6" id="KW-0548">Nucleotidyltransferase</keyword>
<reference evidence="17" key="1">
    <citation type="submission" date="2016-04" db="EMBL/GenBank/DDBJ databases">
        <title>Full length seqeunce of a Tomato torrado virus from Italy (T795) isolated in central Italy in 2001.</title>
        <authorList>
            <person name="Nerva L."/>
            <person name="Ciuffo M."/>
            <person name="Turina M."/>
        </authorList>
    </citation>
    <scope>NUCLEOTIDE SEQUENCE</scope>
    <source>
        <strain evidence="17">T795</strain>
    </source>
</reference>
<dbReference type="CDD" id="cd23169">
    <property type="entry name" value="ps-ssRNAv-Picornavirales"/>
    <property type="match status" value="1"/>
</dbReference>
<dbReference type="Pfam" id="PF00910">
    <property type="entry name" value="RNA_helicase"/>
    <property type="match status" value="1"/>
</dbReference>
<dbReference type="Gene3D" id="3.30.70.270">
    <property type="match status" value="1"/>
</dbReference>
<dbReference type="GO" id="GO:0004197">
    <property type="term" value="F:cysteine-type endopeptidase activity"/>
    <property type="evidence" value="ECO:0007669"/>
    <property type="project" value="InterPro"/>
</dbReference>
<evidence type="ECO:0000256" key="5">
    <source>
        <dbReference type="ARBA" id="ARBA00022692"/>
    </source>
</evidence>
<name>A0A1L5SM83_9SECO</name>
<proteinExistence type="predicted"/>
<feature type="domain" description="RdRp catalytic" evidence="14">
    <location>
        <begin position="1376"/>
        <end position="1511"/>
    </location>
</feature>
<evidence type="ECO:0000256" key="9">
    <source>
        <dbReference type="ARBA" id="ARBA00022807"/>
    </source>
</evidence>
<dbReference type="InterPro" id="IPR001205">
    <property type="entry name" value="RNA-dir_pol_C"/>
</dbReference>
<evidence type="ECO:0000259" key="14">
    <source>
        <dbReference type="PROSITE" id="PS50507"/>
    </source>
</evidence>
<dbReference type="InterPro" id="IPR043128">
    <property type="entry name" value="Rev_trsase/Diguanyl_cyclase"/>
</dbReference>
<dbReference type="InterPro" id="IPR009003">
    <property type="entry name" value="Peptidase_S1_PA"/>
</dbReference>
<dbReference type="SUPFAM" id="SSF50494">
    <property type="entry name" value="Trypsin-like serine proteases"/>
    <property type="match status" value="1"/>
</dbReference>
<dbReference type="PROSITE" id="PS51874">
    <property type="entry name" value="PCV_3C_PRO"/>
    <property type="match status" value="1"/>
</dbReference>